<dbReference type="Proteomes" id="UP001296873">
    <property type="component" value="Unassembled WGS sequence"/>
</dbReference>
<gene>
    <name evidence="8" type="ORF">CKO28_07455</name>
</gene>
<feature type="domain" description="EamA" evidence="7">
    <location>
        <begin position="10"/>
        <end position="139"/>
    </location>
</feature>
<accession>A0ABS1DBN5</accession>
<dbReference type="RefSeq" id="WP_200340032.1">
    <property type="nucleotide sequence ID" value="NZ_NRRL01000013.1"/>
</dbReference>
<keyword evidence="2" id="KW-1003">Cell membrane</keyword>
<feature type="transmembrane region" description="Helical" evidence="6">
    <location>
        <begin position="215"/>
        <end position="238"/>
    </location>
</feature>
<dbReference type="EMBL" id="NRRL01000013">
    <property type="protein sequence ID" value="MBK1667869.1"/>
    <property type="molecule type" value="Genomic_DNA"/>
</dbReference>
<proteinExistence type="predicted"/>
<comment type="caution">
    <text evidence="8">The sequence shown here is derived from an EMBL/GenBank/DDBJ whole genome shotgun (WGS) entry which is preliminary data.</text>
</comment>
<evidence type="ECO:0000313" key="8">
    <source>
        <dbReference type="EMBL" id="MBK1667869.1"/>
    </source>
</evidence>
<evidence type="ECO:0000313" key="9">
    <source>
        <dbReference type="Proteomes" id="UP001296873"/>
    </source>
</evidence>
<dbReference type="SUPFAM" id="SSF103481">
    <property type="entry name" value="Multidrug resistance efflux transporter EmrE"/>
    <property type="match status" value="2"/>
</dbReference>
<dbReference type="InterPro" id="IPR037185">
    <property type="entry name" value="EmrE-like"/>
</dbReference>
<reference evidence="8 9" key="1">
    <citation type="journal article" date="2020" name="Microorganisms">
        <title>Osmotic Adaptation and Compatible Solute Biosynthesis of Phototrophic Bacteria as Revealed from Genome Analyses.</title>
        <authorList>
            <person name="Imhoff J.F."/>
            <person name="Rahn T."/>
            <person name="Kunzel S."/>
            <person name="Keller A."/>
            <person name="Neulinger S.C."/>
        </authorList>
    </citation>
    <scope>NUCLEOTIDE SEQUENCE [LARGE SCALE GENOMIC DNA]</scope>
    <source>
        <strain evidence="8 9">DSM 9895</strain>
    </source>
</reference>
<evidence type="ECO:0000259" key="7">
    <source>
        <dbReference type="Pfam" id="PF00892"/>
    </source>
</evidence>
<evidence type="ECO:0000256" key="6">
    <source>
        <dbReference type="SAM" id="Phobius"/>
    </source>
</evidence>
<evidence type="ECO:0000256" key="1">
    <source>
        <dbReference type="ARBA" id="ARBA00004651"/>
    </source>
</evidence>
<keyword evidence="3 6" id="KW-0812">Transmembrane</keyword>
<feature type="transmembrane region" description="Helical" evidence="6">
    <location>
        <begin position="245"/>
        <end position="264"/>
    </location>
</feature>
<dbReference type="InterPro" id="IPR051258">
    <property type="entry name" value="Diverse_Substrate_Transporter"/>
</dbReference>
<feature type="transmembrane region" description="Helical" evidence="6">
    <location>
        <begin position="182"/>
        <end position="203"/>
    </location>
</feature>
<dbReference type="PANTHER" id="PTHR42920">
    <property type="entry name" value="OS03G0707200 PROTEIN-RELATED"/>
    <property type="match status" value="1"/>
</dbReference>
<evidence type="ECO:0000256" key="2">
    <source>
        <dbReference type="ARBA" id="ARBA00022475"/>
    </source>
</evidence>
<sequence length="310" mass="31490">MTPSRTTTLATLLVVTTGSLWGFYWLPVRRLADLGLPGAWGTLAIVAAAALGLAPFALAGRRRLARSSPVALASTALGGVAFVLYSTGLVYGKVAIVVLLFFLTPVWSTLLARYVMGWSTPWLRLVAIAVGVVGLVCVLSADGGLPVPRGLGDWLGLASGVLWAVATTGIRARSDTGPGESAFVFALGGCLCAGVLAPLLAPWPNLADAAVLPALALAAGAGAFWWGLSMAALMWAAARLEPARVGILLMAEVLLGTASAALLAGETVGALELLGGALVLAAGVLEVWPVRDNAPAPGRTGARGNLPAEK</sequence>
<name>A0ABS1DBN5_9PROT</name>
<feature type="transmembrane region" description="Helical" evidence="6">
    <location>
        <begin position="7"/>
        <end position="26"/>
    </location>
</feature>
<dbReference type="PANTHER" id="PTHR42920:SF5">
    <property type="entry name" value="EAMA DOMAIN-CONTAINING PROTEIN"/>
    <property type="match status" value="1"/>
</dbReference>
<comment type="subcellular location">
    <subcellularLocation>
        <location evidence="1">Cell membrane</location>
        <topology evidence="1">Multi-pass membrane protein</topology>
    </subcellularLocation>
</comment>
<dbReference type="Pfam" id="PF00892">
    <property type="entry name" value="EamA"/>
    <property type="match status" value="1"/>
</dbReference>
<keyword evidence="5 6" id="KW-0472">Membrane</keyword>
<keyword evidence="9" id="KW-1185">Reference proteome</keyword>
<feature type="transmembrane region" description="Helical" evidence="6">
    <location>
        <begin position="153"/>
        <end position="170"/>
    </location>
</feature>
<protein>
    <submittedName>
        <fullName evidence="8">EamA family transporter</fullName>
    </submittedName>
</protein>
<feature type="transmembrane region" description="Helical" evidence="6">
    <location>
        <begin position="94"/>
        <end position="115"/>
    </location>
</feature>
<evidence type="ECO:0000256" key="5">
    <source>
        <dbReference type="ARBA" id="ARBA00023136"/>
    </source>
</evidence>
<feature type="transmembrane region" description="Helical" evidence="6">
    <location>
        <begin position="70"/>
        <end position="88"/>
    </location>
</feature>
<feature type="transmembrane region" description="Helical" evidence="6">
    <location>
        <begin position="38"/>
        <end position="58"/>
    </location>
</feature>
<feature type="transmembrane region" description="Helical" evidence="6">
    <location>
        <begin position="270"/>
        <end position="290"/>
    </location>
</feature>
<evidence type="ECO:0000256" key="3">
    <source>
        <dbReference type="ARBA" id="ARBA00022692"/>
    </source>
</evidence>
<feature type="transmembrane region" description="Helical" evidence="6">
    <location>
        <begin position="122"/>
        <end position="141"/>
    </location>
</feature>
<dbReference type="InterPro" id="IPR000620">
    <property type="entry name" value="EamA_dom"/>
</dbReference>
<organism evidence="8 9">
    <name type="scientific">Rhodovibrio sodomensis</name>
    <dbReference type="NCBI Taxonomy" id="1088"/>
    <lineage>
        <taxon>Bacteria</taxon>
        <taxon>Pseudomonadati</taxon>
        <taxon>Pseudomonadota</taxon>
        <taxon>Alphaproteobacteria</taxon>
        <taxon>Rhodospirillales</taxon>
        <taxon>Rhodovibrionaceae</taxon>
        <taxon>Rhodovibrio</taxon>
    </lineage>
</organism>
<keyword evidence="4 6" id="KW-1133">Transmembrane helix</keyword>
<evidence type="ECO:0000256" key="4">
    <source>
        <dbReference type="ARBA" id="ARBA00022989"/>
    </source>
</evidence>